<dbReference type="EMBL" id="WMIB01000013">
    <property type="protein sequence ID" value="MTH54325.1"/>
    <property type="molecule type" value="Genomic_DNA"/>
</dbReference>
<dbReference type="Pfam" id="PF12811">
    <property type="entry name" value="BaxI_1"/>
    <property type="match status" value="1"/>
</dbReference>
<feature type="transmembrane region" description="Helical" evidence="1">
    <location>
        <begin position="215"/>
        <end position="235"/>
    </location>
</feature>
<keyword evidence="1" id="KW-1133">Transmembrane helix</keyword>
<sequence>MRTANPTMKSLEKNIGYAGGKRMTLMGAVHKSFLLLFILVISAGATWYYAAQGDDVTPMMLIGAIGGLIFALITSFVPKASPVTAPVYAVLEGMFVGGISAYYASLYDGIVMQAVLITMGIFLGLLLVYRSGLIKVTQNFRIGVAAATLGVFMVYLISFVLGFFGLTVPFLHDSSIIGIIISLVIIVIAALNLVLDFDFIEYGAAHGLPKHMEWYAGFALLVTLVWLYLEILRLLSKLNSRS</sequence>
<feature type="transmembrane region" description="Helical" evidence="1">
    <location>
        <begin position="176"/>
        <end position="195"/>
    </location>
</feature>
<keyword evidence="3" id="KW-1185">Reference proteome</keyword>
<dbReference type="RefSeq" id="WP_155112840.1">
    <property type="nucleotide sequence ID" value="NZ_WMIB01000013.1"/>
</dbReference>
<dbReference type="InterPro" id="IPR010539">
    <property type="entry name" value="BaxI_1-like"/>
</dbReference>
<dbReference type="OrthoDB" id="116480at2"/>
<feature type="transmembrane region" description="Helical" evidence="1">
    <location>
        <begin position="32"/>
        <end position="50"/>
    </location>
</feature>
<evidence type="ECO:0008006" key="4">
    <source>
        <dbReference type="Google" id="ProtNLM"/>
    </source>
</evidence>
<evidence type="ECO:0000313" key="2">
    <source>
        <dbReference type="EMBL" id="MTH54325.1"/>
    </source>
</evidence>
<gene>
    <name evidence="2" type="ORF">GKZ89_13015</name>
</gene>
<dbReference type="AlphaFoldDB" id="A0A7X2S6S5"/>
<feature type="transmembrane region" description="Helical" evidence="1">
    <location>
        <begin position="85"/>
        <end position="104"/>
    </location>
</feature>
<keyword evidence="1" id="KW-0472">Membrane</keyword>
<organism evidence="2 3">
    <name type="scientific">Metabacillus mangrovi</name>
    <dbReference type="NCBI Taxonomy" id="1491830"/>
    <lineage>
        <taxon>Bacteria</taxon>
        <taxon>Bacillati</taxon>
        <taxon>Bacillota</taxon>
        <taxon>Bacilli</taxon>
        <taxon>Bacillales</taxon>
        <taxon>Bacillaceae</taxon>
        <taxon>Metabacillus</taxon>
    </lineage>
</organism>
<dbReference type="PIRSF" id="PIRSF009160">
    <property type="entry name" value="UCP009160"/>
    <property type="match status" value="1"/>
</dbReference>
<comment type="caution">
    <text evidence="2">The sequence shown here is derived from an EMBL/GenBank/DDBJ whole genome shotgun (WGS) entry which is preliminary data.</text>
</comment>
<protein>
    <recommendedName>
        <fullName evidence="4">Bax inhibitor-1/YccA family protein</fullName>
    </recommendedName>
</protein>
<keyword evidence="1" id="KW-0812">Transmembrane</keyword>
<dbReference type="PANTHER" id="PTHR41282:SF1">
    <property type="entry name" value="CONSERVED TRANSMEMBRANE PROTEIN-RELATED"/>
    <property type="match status" value="1"/>
</dbReference>
<evidence type="ECO:0000313" key="3">
    <source>
        <dbReference type="Proteomes" id="UP000434639"/>
    </source>
</evidence>
<accession>A0A7X2S6S5</accession>
<evidence type="ECO:0000256" key="1">
    <source>
        <dbReference type="SAM" id="Phobius"/>
    </source>
</evidence>
<dbReference type="PANTHER" id="PTHR41282">
    <property type="entry name" value="CONSERVED TRANSMEMBRANE PROTEIN-RELATED"/>
    <property type="match status" value="1"/>
</dbReference>
<feature type="transmembrane region" description="Helical" evidence="1">
    <location>
        <begin position="142"/>
        <end position="164"/>
    </location>
</feature>
<name>A0A7X2S6S5_9BACI</name>
<proteinExistence type="predicted"/>
<dbReference type="Proteomes" id="UP000434639">
    <property type="component" value="Unassembled WGS sequence"/>
</dbReference>
<feature type="transmembrane region" description="Helical" evidence="1">
    <location>
        <begin position="110"/>
        <end position="130"/>
    </location>
</feature>
<reference evidence="2 3" key="1">
    <citation type="journal article" date="2017" name="Int. J. Syst. Evol. Microbiol.">
        <title>Bacillus mangrovi sp. nov., isolated from a sediment sample from a mangrove forest.</title>
        <authorList>
            <person name="Gupta V."/>
            <person name="Singh P.K."/>
            <person name="Korpole S."/>
            <person name="Tanuku N.R.S."/>
            <person name="Pinnaka A.K."/>
        </authorList>
    </citation>
    <scope>NUCLEOTIDE SEQUENCE [LARGE SCALE GENOMIC DNA]</scope>
    <source>
        <strain evidence="2 3">KCTC 33872</strain>
    </source>
</reference>
<feature type="transmembrane region" description="Helical" evidence="1">
    <location>
        <begin position="56"/>
        <end position="78"/>
    </location>
</feature>